<dbReference type="AlphaFoldDB" id="E7RQW8"/>
<evidence type="ECO:0008006" key="4">
    <source>
        <dbReference type="Google" id="ProtNLM"/>
    </source>
</evidence>
<dbReference type="HOGENOM" id="CLU_056360_1_0_10"/>
<evidence type="ECO:0000256" key="1">
    <source>
        <dbReference type="SAM" id="SignalP"/>
    </source>
</evidence>
<dbReference type="InterPro" id="IPR036034">
    <property type="entry name" value="PDZ_sf"/>
</dbReference>
<accession>E7RQW8</accession>
<dbReference type="eggNOG" id="COG3577">
    <property type="taxonomic scope" value="Bacteria"/>
</dbReference>
<dbReference type="RefSeq" id="WP_004369714.1">
    <property type="nucleotide sequence ID" value="NZ_GL833119.1"/>
</dbReference>
<evidence type="ECO:0000313" key="2">
    <source>
        <dbReference type="EMBL" id="EFZ36656.1"/>
    </source>
</evidence>
<feature type="chain" id="PRO_5003221632" description="PDZ domain-containing protein" evidence="1">
    <location>
        <begin position="27"/>
        <end position="407"/>
    </location>
</feature>
<dbReference type="Proteomes" id="UP000005580">
    <property type="component" value="Unassembled WGS sequence"/>
</dbReference>
<organism evidence="2 3">
    <name type="scientific">Hoylesella oralis ATCC 33269</name>
    <dbReference type="NCBI Taxonomy" id="873533"/>
    <lineage>
        <taxon>Bacteria</taxon>
        <taxon>Pseudomonadati</taxon>
        <taxon>Bacteroidota</taxon>
        <taxon>Bacteroidia</taxon>
        <taxon>Bacteroidales</taxon>
        <taxon>Prevotellaceae</taxon>
        <taxon>Hoylesella</taxon>
    </lineage>
</organism>
<proteinExistence type="predicted"/>
<evidence type="ECO:0000313" key="3">
    <source>
        <dbReference type="Proteomes" id="UP000005580"/>
    </source>
</evidence>
<dbReference type="SUPFAM" id="SSF50156">
    <property type="entry name" value="PDZ domain-like"/>
    <property type="match status" value="1"/>
</dbReference>
<dbReference type="InterPro" id="IPR021109">
    <property type="entry name" value="Peptidase_aspartic_dom_sf"/>
</dbReference>
<gene>
    <name evidence="2" type="ORF">HMPREF0663_11569</name>
</gene>
<dbReference type="STRING" id="28134.SAMN05444288_2380"/>
<name>E7RQW8_9BACT</name>
<dbReference type="Gene3D" id="2.40.70.10">
    <property type="entry name" value="Acid Proteases"/>
    <property type="match status" value="1"/>
</dbReference>
<keyword evidence="3" id="KW-1185">Reference proteome</keyword>
<dbReference type="EMBL" id="AEPE02000005">
    <property type="protein sequence ID" value="EFZ36656.1"/>
    <property type="molecule type" value="Genomic_DNA"/>
</dbReference>
<reference evidence="2" key="1">
    <citation type="submission" date="2011-01" db="EMBL/GenBank/DDBJ databases">
        <authorList>
            <person name="Muzny D."/>
            <person name="Qin X."/>
            <person name="Buhay C."/>
            <person name="Dugan-Rocha S."/>
            <person name="Ding Y."/>
            <person name="Chen G."/>
            <person name="Hawes A."/>
            <person name="Holder M."/>
            <person name="Jhangiani S."/>
            <person name="Johnson A."/>
            <person name="Khan Z."/>
            <person name="Li Z."/>
            <person name="Liu W."/>
            <person name="Liu X."/>
            <person name="Perez L."/>
            <person name="Shen H."/>
            <person name="Wang Q."/>
            <person name="Watt J."/>
            <person name="Xi L."/>
            <person name="Xin Y."/>
            <person name="Zhou J."/>
            <person name="Deng J."/>
            <person name="Jiang H."/>
            <person name="Liu Y."/>
            <person name="Qu J."/>
            <person name="Song X.-Z."/>
            <person name="Zhang L."/>
            <person name="Villasana D."/>
            <person name="Johnson A."/>
            <person name="Liu J."/>
            <person name="Liyanage D."/>
            <person name="Lorensuhewa L."/>
            <person name="Robinson T."/>
            <person name="Song A."/>
            <person name="Song B.-B."/>
            <person name="Dinh H."/>
            <person name="Thornton R."/>
            <person name="Coyle M."/>
            <person name="Francisco L."/>
            <person name="Jackson L."/>
            <person name="Javaid M."/>
            <person name="Korchina V."/>
            <person name="Kovar C."/>
            <person name="Mata R."/>
            <person name="Mathew T."/>
            <person name="Ngo R."/>
            <person name="Nguyen L."/>
            <person name="Nguyen N."/>
            <person name="Okwuonu G."/>
            <person name="Ongeri F."/>
            <person name="Pham C."/>
            <person name="Simmons D."/>
            <person name="Wilczek-Boney K."/>
            <person name="Hale W."/>
            <person name="Jakkamsetti A."/>
            <person name="Pham P."/>
            <person name="Ruth R."/>
            <person name="San Lucas F."/>
            <person name="Warren J."/>
            <person name="Zhang J."/>
            <person name="Zhao Z."/>
            <person name="Zhou C."/>
            <person name="Zhu D."/>
            <person name="Lee S."/>
            <person name="Bess C."/>
            <person name="Blankenburg K."/>
            <person name="Forbes L."/>
            <person name="Fu Q."/>
            <person name="Gubbala S."/>
            <person name="Hirani K."/>
            <person name="Jayaseelan J.C."/>
            <person name="Lara F."/>
            <person name="Munidasa M."/>
            <person name="Palculict T."/>
            <person name="Patil S."/>
            <person name="Pu L.-L."/>
            <person name="Saada N."/>
            <person name="Tang L."/>
            <person name="Weissenberger G."/>
            <person name="Zhu Y."/>
            <person name="Hemphill L."/>
            <person name="Shang Y."/>
            <person name="Youmans B."/>
            <person name="Ayvaz T."/>
            <person name="Ross M."/>
            <person name="Santibanez J."/>
            <person name="Aqrawi P."/>
            <person name="Gross S."/>
            <person name="Joshi V."/>
            <person name="Fowler G."/>
            <person name="Nazareth L."/>
            <person name="Reid J."/>
            <person name="Worley K."/>
            <person name="Petrosino J."/>
            <person name="Highlander S."/>
            <person name="Gibbs R."/>
        </authorList>
    </citation>
    <scope>NUCLEOTIDE SEQUENCE [LARGE SCALE GENOMIC DNA]</scope>
    <source>
        <strain evidence="2">ATCC 33269</strain>
    </source>
</reference>
<keyword evidence="1" id="KW-0732">Signal</keyword>
<comment type="caution">
    <text evidence="2">The sequence shown here is derived from an EMBL/GenBank/DDBJ whole genome shotgun (WGS) entry which is preliminary data.</text>
</comment>
<dbReference type="Pfam" id="PF13650">
    <property type="entry name" value="Asp_protease_2"/>
    <property type="match status" value="1"/>
</dbReference>
<protein>
    <recommendedName>
        <fullName evidence="4">PDZ domain-containing protein</fullName>
    </recommendedName>
</protein>
<sequence length="407" mass="45408">MVSISVIRLRYLLLLVGSALAFTAFAQSKNSTYIDFTIDRKDFVDTIPINYRRGQIILAVAIDGETYNLCLDTGATMGGIHDNSAIRSLCKDTSVVVADSHNIGRKTRLVRLPLMRLGSLSITDYPAATVPPSVISDCFNDGVIGFNLFCKGILVKIDLRSKVLILTDRKDFFRKEKGIMLPYEMHGVPVVELEPSASCKDKAIFDTGFNGFYTMNKVGAFDVFVQTDKEKFMPVAEKMRKQVRWTGVGRASMGVFGTGKEHEIVVLQLDRLRVGRMSFFGVPTSTGVGNSLLGCRMLQYGSVIIDPFRERLIFRPYHDGDTCHVDRQPSDFFVVPVDGKPIVSLINEQSKVYADGMRVGDTVTEVDGKKIDDFCTFVTETEDEKPMYRFSLQSGDGVKKAVVYERQ</sequence>
<feature type="signal peptide" evidence="1">
    <location>
        <begin position="1"/>
        <end position="26"/>
    </location>
</feature>